<dbReference type="InterPro" id="IPR054246">
    <property type="entry name" value="DUF6973"/>
</dbReference>
<organism evidence="3 5">
    <name type="scientific">Adineta steineri</name>
    <dbReference type="NCBI Taxonomy" id="433720"/>
    <lineage>
        <taxon>Eukaryota</taxon>
        <taxon>Metazoa</taxon>
        <taxon>Spiralia</taxon>
        <taxon>Gnathifera</taxon>
        <taxon>Rotifera</taxon>
        <taxon>Eurotatoria</taxon>
        <taxon>Bdelloidea</taxon>
        <taxon>Adinetida</taxon>
        <taxon>Adinetidae</taxon>
        <taxon>Adineta</taxon>
    </lineage>
</organism>
<dbReference type="EMBL" id="CAJNOE010000004">
    <property type="protein sequence ID" value="CAF0715731.1"/>
    <property type="molecule type" value="Genomic_DNA"/>
</dbReference>
<dbReference type="Pfam" id="PF22322">
    <property type="entry name" value="DUF6973"/>
    <property type="match status" value="1"/>
</dbReference>
<evidence type="ECO:0000313" key="5">
    <source>
        <dbReference type="Proteomes" id="UP000663860"/>
    </source>
</evidence>
<dbReference type="Proteomes" id="UP000663860">
    <property type="component" value="Unassembled WGS sequence"/>
</dbReference>
<reference evidence="3" key="1">
    <citation type="submission" date="2021-02" db="EMBL/GenBank/DDBJ databases">
        <authorList>
            <person name="Nowell W R."/>
        </authorList>
    </citation>
    <scope>NUCLEOTIDE SEQUENCE</scope>
</reference>
<evidence type="ECO:0000313" key="4">
    <source>
        <dbReference type="EMBL" id="CAF3564300.1"/>
    </source>
</evidence>
<dbReference type="EMBL" id="CAJOBB010000105">
    <property type="protein sequence ID" value="CAF3564300.1"/>
    <property type="molecule type" value="Genomic_DNA"/>
</dbReference>
<feature type="chain" id="PRO_5036222306" description="DUF6973 domain-containing protein" evidence="1">
    <location>
        <begin position="18"/>
        <end position="159"/>
    </location>
</feature>
<gene>
    <name evidence="3" type="ORF">IZO911_LOCUS992</name>
    <name evidence="4" type="ORF">KXQ929_LOCUS3302</name>
</gene>
<evidence type="ECO:0000256" key="1">
    <source>
        <dbReference type="SAM" id="SignalP"/>
    </source>
</evidence>
<comment type="caution">
    <text evidence="3">The sequence shown here is derived from an EMBL/GenBank/DDBJ whole genome shotgun (WGS) entry which is preliminary data.</text>
</comment>
<keyword evidence="1" id="KW-0732">Signal</keyword>
<protein>
    <recommendedName>
        <fullName evidence="2">DUF6973 domain-containing protein</fullName>
    </recommendedName>
</protein>
<sequence length="159" mass="17351">MQSILILTLAAIACIHAVPTTEIVDKVWAEPRGSTLTEGIKCIFLVGPFDCARAKVDADNAGQAARDLYPENTLHNGIGDAFRHCYWNALMTISIGRDQAKKLADLHEDNNTEGPLGERVMDLKNNEIGRQVGNDFKSADGAKARCQEHVSTGHLQLQP</sequence>
<dbReference type="AlphaFoldDB" id="A0A813M887"/>
<feature type="signal peptide" evidence="1">
    <location>
        <begin position="1"/>
        <end position="17"/>
    </location>
</feature>
<feature type="domain" description="DUF6973" evidence="2">
    <location>
        <begin position="42"/>
        <end position="142"/>
    </location>
</feature>
<dbReference type="Proteomes" id="UP000663868">
    <property type="component" value="Unassembled WGS sequence"/>
</dbReference>
<accession>A0A813M887</accession>
<evidence type="ECO:0000313" key="3">
    <source>
        <dbReference type="EMBL" id="CAF0715731.1"/>
    </source>
</evidence>
<name>A0A813M887_9BILA</name>
<evidence type="ECO:0000259" key="2">
    <source>
        <dbReference type="Pfam" id="PF22322"/>
    </source>
</evidence>
<proteinExistence type="predicted"/>